<feature type="transmembrane region" description="Helical" evidence="1">
    <location>
        <begin position="12"/>
        <end position="32"/>
    </location>
</feature>
<organism evidence="3 4">
    <name type="scientific">Jiangella alkaliphila</name>
    <dbReference type="NCBI Taxonomy" id="419479"/>
    <lineage>
        <taxon>Bacteria</taxon>
        <taxon>Bacillati</taxon>
        <taxon>Actinomycetota</taxon>
        <taxon>Actinomycetes</taxon>
        <taxon>Jiangellales</taxon>
        <taxon>Jiangellaceae</taxon>
        <taxon>Jiangella</taxon>
    </lineage>
</organism>
<gene>
    <name evidence="3" type="ORF">SAMN04488563_6630</name>
</gene>
<feature type="transmembrane region" description="Helical" evidence="1">
    <location>
        <begin position="228"/>
        <end position="246"/>
    </location>
</feature>
<evidence type="ECO:0000256" key="1">
    <source>
        <dbReference type="SAM" id="Phobius"/>
    </source>
</evidence>
<accession>A0A1H2LT98</accession>
<feature type="transmembrane region" description="Helical" evidence="1">
    <location>
        <begin position="205"/>
        <end position="222"/>
    </location>
</feature>
<proteinExistence type="predicted"/>
<keyword evidence="4" id="KW-1185">Reference proteome</keyword>
<dbReference type="RefSeq" id="WP_046771096.1">
    <property type="nucleotide sequence ID" value="NZ_LBMC01000039.1"/>
</dbReference>
<protein>
    <recommendedName>
        <fullName evidence="2">CAAX prenyl protease 2/Lysostaphin resistance protein A-like domain-containing protein</fullName>
    </recommendedName>
</protein>
<dbReference type="GO" id="GO:0004175">
    <property type="term" value="F:endopeptidase activity"/>
    <property type="evidence" value="ECO:0007669"/>
    <property type="project" value="UniProtKB-ARBA"/>
</dbReference>
<dbReference type="STRING" id="419479.SAMN04488563_6630"/>
<sequence length="256" mass="27552">MTAESGRSLPVWGFLIIVIVYLAIIQGGGLLAAELAGIDSDEAFTTASNVMVTMWIPLGAALVFTYAVVGVLRWWRPVLTDDRPVRRWLWAVPIVLLAAVALAVDYADLADKSVGFVLALLVATQMVGWGEEGMFRGLGVTTLRRRGLREGQVALWSSLIFGAVHLSNVIGRGLSAIGQALVVAFAGYFFYLIRRVSGGNVLNSVLHGLFDFALLSGTAILVDQEAYPGSLAAIAAYVVLAVLLLVRRRRIEPVRA</sequence>
<feature type="transmembrane region" description="Helical" evidence="1">
    <location>
        <begin position="52"/>
        <end position="75"/>
    </location>
</feature>
<dbReference type="OrthoDB" id="4772204at2"/>
<dbReference type="InterPro" id="IPR003675">
    <property type="entry name" value="Rce1/LyrA-like_dom"/>
</dbReference>
<feature type="transmembrane region" description="Helical" evidence="1">
    <location>
        <begin position="176"/>
        <end position="193"/>
    </location>
</feature>
<dbReference type="Proteomes" id="UP000182977">
    <property type="component" value="Chromosome I"/>
</dbReference>
<feature type="domain" description="CAAX prenyl protease 2/Lysostaphin resistance protein A-like" evidence="2">
    <location>
        <begin position="115"/>
        <end position="212"/>
    </location>
</feature>
<dbReference type="GO" id="GO:0080120">
    <property type="term" value="P:CAAX-box protein maturation"/>
    <property type="evidence" value="ECO:0007669"/>
    <property type="project" value="UniProtKB-ARBA"/>
</dbReference>
<evidence type="ECO:0000259" key="2">
    <source>
        <dbReference type="Pfam" id="PF02517"/>
    </source>
</evidence>
<dbReference type="EMBL" id="LT629791">
    <property type="protein sequence ID" value="SDU84240.1"/>
    <property type="molecule type" value="Genomic_DNA"/>
</dbReference>
<reference evidence="4" key="1">
    <citation type="submission" date="2016-10" db="EMBL/GenBank/DDBJ databases">
        <authorList>
            <person name="Varghese N."/>
            <person name="Submissions S."/>
        </authorList>
    </citation>
    <scope>NUCLEOTIDE SEQUENCE [LARGE SCALE GENOMIC DNA]</scope>
    <source>
        <strain evidence="4">DSM 45079</strain>
    </source>
</reference>
<dbReference type="AlphaFoldDB" id="A0A1H2LT98"/>
<feature type="transmembrane region" description="Helical" evidence="1">
    <location>
        <begin position="87"/>
        <end position="107"/>
    </location>
</feature>
<keyword evidence="1" id="KW-0812">Transmembrane</keyword>
<dbReference type="Pfam" id="PF02517">
    <property type="entry name" value="Rce1-like"/>
    <property type="match status" value="1"/>
</dbReference>
<evidence type="ECO:0000313" key="3">
    <source>
        <dbReference type="EMBL" id="SDU84240.1"/>
    </source>
</evidence>
<name>A0A1H2LT98_9ACTN</name>
<evidence type="ECO:0000313" key="4">
    <source>
        <dbReference type="Proteomes" id="UP000182977"/>
    </source>
</evidence>
<keyword evidence="1" id="KW-0472">Membrane</keyword>
<keyword evidence="1" id="KW-1133">Transmembrane helix</keyword>